<dbReference type="AlphaFoldDB" id="A0A1Q8ENL2"/>
<dbReference type="OrthoDB" id="6903006at2"/>
<evidence type="ECO:0000313" key="2">
    <source>
        <dbReference type="EMBL" id="OLF53397.1"/>
    </source>
</evidence>
<dbReference type="RefSeq" id="WP_075120227.1">
    <property type="nucleotide sequence ID" value="NZ_MSCT01000014.1"/>
</dbReference>
<organism evidence="2 3">
    <name type="scientific">Pseudomonas chlororaphis</name>
    <dbReference type="NCBI Taxonomy" id="587753"/>
    <lineage>
        <taxon>Bacteria</taxon>
        <taxon>Pseudomonadati</taxon>
        <taxon>Pseudomonadota</taxon>
        <taxon>Gammaproteobacteria</taxon>
        <taxon>Pseudomonadales</taxon>
        <taxon>Pseudomonadaceae</taxon>
        <taxon>Pseudomonas</taxon>
    </lineage>
</organism>
<keyword evidence="1" id="KW-0732">Signal</keyword>
<feature type="chain" id="PRO_5012819135" description="Lipoprotein" evidence="1">
    <location>
        <begin position="22"/>
        <end position="67"/>
    </location>
</feature>
<accession>A0A1Q8ENL2</accession>
<evidence type="ECO:0008006" key="4">
    <source>
        <dbReference type="Google" id="ProtNLM"/>
    </source>
</evidence>
<gene>
    <name evidence="2" type="ORF">BTN82_16665</name>
</gene>
<proteinExistence type="predicted"/>
<evidence type="ECO:0000313" key="3">
    <source>
        <dbReference type="Proteomes" id="UP000185578"/>
    </source>
</evidence>
<protein>
    <recommendedName>
        <fullName evidence="4">Lipoprotein</fullName>
    </recommendedName>
</protein>
<sequence length="67" mass="7357">MISRKGMVALLVLCLSGCASYSDSQQRERKTDISAVSCDSTPANQPGCYRPYKSSWSFSDLKFTLGN</sequence>
<feature type="signal peptide" evidence="1">
    <location>
        <begin position="1"/>
        <end position="21"/>
    </location>
</feature>
<comment type="caution">
    <text evidence="2">The sequence shown here is derived from an EMBL/GenBank/DDBJ whole genome shotgun (WGS) entry which is preliminary data.</text>
</comment>
<name>A0A1Q8ENL2_9PSED</name>
<dbReference type="Proteomes" id="UP000185578">
    <property type="component" value="Unassembled WGS sequence"/>
</dbReference>
<reference evidence="2 3" key="1">
    <citation type="submission" date="2016-12" db="EMBL/GenBank/DDBJ databases">
        <authorList>
            <person name="Song W.-J."/>
            <person name="Kurnit D.M."/>
        </authorList>
    </citation>
    <scope>NUCLEOTIDE SEQUENCE [LARGE SCALE GENOMIC DNA]</scope>
    <source>
        <strain evidence="2 3">PCL1601</strain>
    </source>
</reference>
<evidence type="ECO:0000256" key="1">
    <source>
        <dbReference type="SAM" id="SignalP"/>
    </source>
</evidence>
<dbReference type="EMBL" id="MSCT01000014">
    <property type="protein sequence ID" value="OLF53397.1"/>
    <property type="molecule type" value="Genomic_DNA"/>
</dbReference>